<accession>A0A388TA52</accession>
<reference evidence="1 2" key="1">
    <citation type="journal article" date="2019" name="ISME J.">
        <title>Genome analyses of uncultured TG2/ZB3 bacteria in 'Margulisbacteria' specifically attached to ectosymbiotic spirochetes of protists in the termite gut.</title>
        <authorList>
            <person name="Utami Y.D."/>
            <person name="Kuwahara H."/>
            <person name="Igai K."/>
            <person name="Murakami T."/>
            <person name="Sugaya K."/>
            <person name="Morikawa T."/>
            <person name="Nagura Y."/>
            <person name="Yuki M."/>
            <person name="Deevong P."/>
            <person name="Inoue T."/>
            <person name="Kihara K."/>
            <person name="Lo N."/>
            <person name="Yamada A."/>
            <person name="Ohkuma M."/>
            <person name="Hongoh Y."/>
        </authorList>
    </citation>
    <scope>NUCLEOTIDE SEQUENCE [LARGE SCALE GENOMIC DNA]</scope>
    <source>
        <strain evidence="1">NkOx7-01</strain>
    </source>
</reference>
<dbReference type="Proteomes" id="UP000269352">
    <property type="component" value="Unassembled WGS sequence"/>
</dbReference>
<protein>
    <submittedName>
        <fullName evidence="1">Uncharacterized protein</fullName>
    </submittedName>
</protein>
<evidence type="ECO:0000313" key="2">
    <source>
        <dbReference type="Proteomes" id="UP000269352"/>
    </source>
</evidence>
<name>A0A388TA52_TERA1</name>
<organism evidence="1 2">
    <name type="scientific">Termititenax aidoneus</name>
    <dbReference type="NCBI Taxonomy" id="2218524"/>
    <lineage>
        <taxon>Bacteria</taxon>
        <taxon>Bacillati</taxon>
        <taxon>Candidatus Margulisiibacteriota</taxon>
        <taxon>Candidatus Termititenacia</taxon>
        <taxon>Candidatus Termititenacales</taxon>
        <taxon>Candidatus Termititenacaceae</taxon>
        <taxon>Candidatus Termititenax</taxon>
    </lineage>
</organism>
<evidence type="ECO:0000313" key="1">
    <source>
        <dbReference type="EMBL" id="GBR73140.1"/>
    </source>
</evidence>
<gene>
    <name evidence="1" type="ORF">NO1_0572</name>
</gene>
<keyword evidence="2" id="KW-1185">Reference proteome</keyword>
<sequence length="115" mass="13398">MKKNKTREATNQAERERVAKRCFDATKKIRGRNDITWKSQYPETKAKWLPYADFHIAELKKARLEIAKRVMFANSNGKHFIISDLHGCPSRKCNISKCCNNFVAEAKKIIKENKL</sequence>
<dbReference type="AlphaFoldDB" id="A0A388TA52"/>
<dbReference type="EMBL" id="BGZN01000006">
    <property type="protein sequence ID" value="GBR73140.1"/>
    <property type="molecule type" value="Genomic_DNA"/>
</dbReference>
<comment type="caution">
    <text evidence="1">The sequence shown here is derived from an EMBL/GenBank/DDBJ whole genome shotgun (WGS) entry which is preliminary data.</text>
</comment>
<proteinExistence type="predicted"/>